<organism evidence="14 15">
    <name type="scientific">Ceratopteris richardii</name>
    <name type="common">Triangle waterfern</name>
    <dbReference type="NCBI Taxonomy" id="49495"/>
    <lineage>
        <taxon>Eukaryota</taxon>
        <taxon>Viridiplantae</taxon>
        <taxon>Streptophyta</taxon>
        <taxon>Embryophyta</taxon>
        <taxon>Tracheophyta</taxon>
        <taxon>Polypodiopsida</taxon>
        <taxon>Polypodiidae</taxon>
        <taxon>Polypodiales</taxon>
        <taxon>Pteridineae</taxon>
        <taxon>Pteridaceae</taxon>
        <taxon>Parkerioideae</taxon>
        <taxon>Ceratopteris</taxon>
    </lineage>
</organism>
<evidence type="ECO:0000256" key="12">
    <source>
        <dbReference type="ARBA" id="ARBA00047353"/>
    </source>
</evidence>
<gene>
    <name evidence="14" type="ORF">KP509_02G115400</name>
</gene>
<dbReference type="EC" id="2.5.1.87" evidence="5"/>
<evidence type="ECO:0000256" key="3">
    <source>
        <dbReference type="ARBA" id="ARBA00004922"/>
    </source>
</evidence>
<evidence type="ECO:0000256" key="9">
    <source>
        <dbReference type="ARBA" id="ARBA00022842"/>
    </source>
</evidence>
<dbReference type="GO" id="GO:0005789">
    <property type="term" value="C:endoplasmic reticulum membrane"/>
    <property type="evidence" value="ECO:0007669"/>
    <property type="project" value="UniProtKB-SubCell"/>
</dbReference>
<keyword evidence="11 13" id="KW-0472">Membrane</keyword>
<protein>
    <recommendedName>
        <fullName evidence="5">ditrans,polycis-polyprenyl diphosphate synthase [(2E,6E)-farnesyldiphosphate specific]</fullName>
        <ecNumber evidence="5">2.5.1.87</ecNumber>
    </recommendedName>
</protein>
<evidence type="ECO:0000313" key="14">
    <source>
        <dbReference type="EMBL" id="KAH7445258.1"/>
    </source>
</evidence>
<dbReference type="PANTHER" id="PTHR21528">
    <property type="entry name" value="DEHYDRODOLICHYL DIPHOSPHATE SYNTHASE COMPLEX SUBUNIT NUS1"/>
    <property type="match status" value="1"/>
</dbReference>
<evidence type="ECO:0000256" key="10">
    <source>
        <dbReference type="ARBA" id="ARBA00022989"/>
    </source>
</evidence>
<feature type="transmembrane region" description="Helical" evidence="13">
    <location>
        <begin position="12"/>
        <end position="34"/>
    </location>
</feature>
<evidence type="ECO:0000256" key="7">
    <source>
        <dbReference type="ARBA" id="ARBA00022692"/>
    </source>
</evidence>
<dbReference type="EMBL" id="CM035407">
    <property type="protein sequence ID" value="KAH7445258.1"/>
    <property type="molecule type" value="Genomic_DNA"/>
</dbReference>
<keyword evidence="9" id="KW-0460">Magnesium</keyword>
<evidence type="ECO:0000256" key="2">
    <source>
        <dbReference type="ARBA" id="ARBA00004586"/>
    </source>
</evidence>
<keyword evidence="15" id="KW-1185">Reference proteome</keyword>
<dbReference type="OrthoDB" id="19639at2759"/>
<comment type="caution">
    <text evidence="14">The sequence shown here is derived from an EMBL/GenBank/DDBJ whole genome shotgun (WGS) entry which is preliminary data.</text>
</comment>
<keyword evidence="6" id="KW-0808">Transferase</keyword>
<comment type="catalytic activity">
    <reaction evidence="12">
        <text>n isopentenyl diphosphate + (2E,6E)-farnesyl diphosphate = a di-trans,poly-cis-polyprenyl diphosphate + n diphosphate</text>
        <dbReference type="Rhea" id="RHEA:53008"/>
        <dbReference type="Rhea" id="RHEA-COMP:19494"/>
        <dbReference type="ChEBI" id="CHEBI:33019"/>
        <dbReference type="ChEBI" id="CHEBI:128769"/>
        <dbReference type="ChEBI" id="CHEBI:136960"/>
        <dbReference type="ChEBI" id="CHEBI:175763"/>
        <dbReference type="EC" id="2.5.1.87"/>
    </reaction>
</comment>
<keyword evidence="7 13" id="KW-0812">Transmembrane</keyword>
<proteinExistence type="inferred from homology"/>
<evidence type="ECO:0000256" key="4">
    <source>
        <dbReference type="ARBA" id="ARBA00005432"/>
    </source>
</evidence>
<evidence type="ECO:0000256" key="6">
    <source>
        <dbReference type="ARBA" id="ARBA00022679"/>
    </source>
</evidence>
<dbReference type="OMA" id="AWSSCAG"/>
<comment type="pathway">
    <text evidence="3">Protein modification; protein glycosylation.</text>
</comment>
<comment type="cofactor">
    <cofactor evidence="1">
        <name>Mg(2+)</name>
        <dbReference type="ChEBI" id="CHEBI:18420"/>
    </cofactor>
</comment>
<dbReference type="InterPro" id="IPR038887">
    <property type="entry name" value="Nus1/NgBR"/>
</dbReference>
<evidence type="ECO:0000256" key="11">
    <source>
        <dbReference type="ARBA" id="ARBA00023136"/>
    </source>
</evidence>
<name>A0A8T2VDV2_CERRI</name>
<keyword evidence="8" id="KW-0256">Endoplasmic reticulum</keyword>
<dbReference type="AlphaFoldDB" id="A0A8T2VDV2"/>
<evidence type="ECO:0000256" key="5">
    <source>
        <dbReference type="ARBA" id="ARBA00012596"/>
    </source>
</evidence>
<dbReference type="GO" id="GO:1904423">
    <property type="term" value="C:dehydrodolichyl diphosphate synthase complex"/>
    <property type="evidence" value="ECO:0007669"/>
    <property type="project" value="InterPro"/>
</dbReference>
<comment type="subcellular location">
    <subcellularLocation>
        <location evidence="2">Endoplasmic reticulum membrane</location>
    </subcellularLocation>
</comment>
<evidence type="ECO:0000256" key="13">
    <source>
        <dbReference type="SAM" id="Phobius"/>
    </source>
</evidence>
<dbReference type="Proteomes" id="UP000825935">
    <property type="component" value="Chromosome 2"/>
</dbReference>
<evidence type="ECO:0000256" key="1">
    <source>
        <dbReference type="ARBA" id="ARBA00001946"/>
    </source>
</evidence>
<keyword evidence="10 13" id="KW-1133">Transmembrane helix</keyword>
<evidence type="ECO:0000256" key="8">
    <source>
        <dbReference type="ARBA" id="ARBA00022824"/>
    </source>
</evidence>
<dbReference type="InterPro" id="IPR036424">
    <property type="entry name" value="UPP_synth-like_sf"/>
</dbReference>
<evidence type="ECO:0000313" key="15">
    <source>
        <dbReference type="Proteomes" id="UP000825935"/>
    </source>
</evidence>
<accession>A0A8T2VDV2</accession>
<dbReference type="PANTHER" id="PTHR21528:SF0">
    <property type="entry name" value="DEHYDRODOLICHYL DIPHOSPHATE SYNTHASE COMPLEX SUBUNIT NUS1"/>
    <property type="match status" value="1"/>
</dbReference>
<comment type="similarity">
    <text evidence="4">Belongs to the UPP synthase family.</text>
</comment>
<dbReference type="Gene3D" id="3.40.1180.10">
    <property type="entry name" value="Decaprenyl diphosphate synthase-like"/>
    <property type="match status" value="1"/>
</dbReference>
<dbReference type="SUPFAM" id="SSF64005">
    <property type="entry name" value="Undecaprenyl diphosphate synthase"/>
    <property type="match status" value="1"/>
</dbReference>
<dbReference type="GO" id="GO:0045547">
    <property type="term" value="F:ditrans,polycis-polyprenyl diphosphate synthase [(2E,6E)-farnesyl diphosphate specific] activity"/>
    <property type="evidence" value="ECO:0007669"/>
    <property type="project" value="UniProtKB-EC"/>
</dbReference>
<sequence length="259" mass="29458">MQTVNQSITRIWCWRFLLLVYSWICFCLVSFFYLKNRLSIACFTPPRTITKRPCHLAVLVDSEDVVVHLNKIIEFLHQLASLGFQHISLYDAEGILKTVLPIALKGQSLVQTYYHNAARDEFVSEVDNAEVAAPQPEGKGISPQPGGNGNLSVELLSLNEGKQAIVEAARNICIKSMQSGTSSDLQEEDIQFSLRQTRNIGPDPDLLLVFSNLRCLQGFPPWRLRLTEIQFIGSIKDVCEKTIFWALYEFSHKHQRYGR</sequence>
<reference evidence="14" key="1">
    <citation type="submission" date="2021-08" db="EMBL/GenBank/DDBJ databases">
        <title>WGS assembly of Ceratopteris richardii.</title>
        <authorList>
            <person name="Marchant D.B."/>
            <person name="Chen G."/>
            <person name="Jenkins J."/>
            <person name="Shu S."/>
            <person name="Leebens-Mack J."/>
            <person name="Grimwood J."/>
            <person name="Schmutz J."/>
            <person name="Soltis P."/>
            <person name="Soltis D."/>
            <person name="Chen Z.-H."/>
        </authorList>
    </citation>
    <scope>NUCLEOTIDE SEQUENCE</scope>
    <source>
        <strain evidence="14">Whitten #5841</strain>
        <tissue evidence="14">Leaf</tissue>
    </source>
</reference>